<evidence type="ECO:0000313" key="2">
    <source>
        <dbReference type="EMBL" id="BAU91515.1"/>
    </source>
</evidence>
<sequence length="126" mass="13939">MKKGVSSDHPAGVAPLADRRTLVTEALMRLAPRLPEFEAEAVVDRALRSPGLRGAVPENAAWLALTAFARHAFTEYDDLLDEGYDRDSARHFVLDDMNAMLAEWGCRRRVSEEADADLSEDDLPDA</sequence>
<dbReference type="Proteomes" id="UP000218288">
    <property type="component" value="Chromosome"/>
</dbReference>
<feature type="domain" description="DUF2293" evidence="1">
    <location>
        <begin position="26"/>
        <end position="105"/>
    </location>
</feature>
<evidence type="ECO:0000259" key="1">
    <source>
        <dbReference type="Pfam" id="PF10056"/>
    </source>
</evidence>
<evidence type="ECO:0000313" key="3">
    <source>
        <dbReference type="Proteomes" id="UP000218288"/>
    </source>
</evidence>
<dbReference type="InterPro" id="IPR018744">
    <property type="entry name" value="DUF2293"/>
</dbReference>
<dbReference type="EMBL" id="AP014809">
    <property type="protein sequence ID" value="BAU91515.1"/>
    <property type="molecule type" value="Genomic_DNA"/>
</dbReference>
<name>A0A160PFY4_9HYPH</name>
<dbReference type="OrthoDB" id="1159372at2"/>
<organism evidence="2 3">
    <name type="scientific">Methylorubrum populi</name>
    <dbReference type="NCBI Taxonomy" id="223967"/>
    <lineage>
        <taxon>Bacteria</taxon>
        <taxon>Pseudomonadati</taxon>
        <taxon>Pseudomonadota</taxon>
        <taxon>Alphaproteobacteria</taxon>
        <taxon>Hyphomicrobiales</taxon>
        <taxon>Methylobacteriaceae</taxon>
        <taxon>Methylorubrum</taxon>
    </lineage>
</organism>
<dbReference type="Pfam" id="PF10056">
    <property type="entry name" value="DUF2293"/>
    <property type="match status" value="1"/>
</dbReference>
<accession>A0A160PFY4</accession>
<protein>
    <recommendedName>
        <fullName evidence="1">DUF2293 domain-containing protein</fullName>
    </recommendedName>
</protein>
<proteinExistence type="predicted"/>
<dbReference type="RefSeq" id="WP_096485608.1">
    <property type="nucleotide sequence ID" value="NZ_AP014809.1"/>
</dbReference>
<dbReference type="AlphaFoldDB" id="A0A160PFY4"/>
<gene>
    <name evidence="2" type="ORF">MPPM_2910</name>
</gene>
<reference evidence="2 3" key="1">
    <citation type="journal article" date="2016" name="Genome Announc.">
        <title>Complete Genome Sequence of Methylobacterium populi P-1M, Isolated from Pink-Pigmented Household Biofilm.</title>
        <authorList>
            <person name="Morohoshi T."/>
            <person name="Ikeda T."/>
        </authorList>
    </citation>
    <scope>NUCLEOTIDE SEQUENCE [LARGE SCALE GENOMIC DNA]</scope>
    <source>
        <strain evidence="2 3">P-1M</strain>
    </source>
</reference>